<dbReference type="Proteomes" id="UP001154282">
    <property type="component" value="Unassembled WGS sequence"/>
</dbReference>
<organism evidence="3 4">
    <name type="scientific">Linum tenue</name>
    <dbReference type="NCBI Taxonomy" id="586396"/>
    <lineage>
        <taxon>Eukaryota</taxon>
        <taxon>Viridiplantae</taxon>
        <taxon>Streptophyta</taxon>
        <taxon>Embryophyta</taxon>
        <taxon>Tracheophyta</taxon>
        <taxon>Spermatophyta</taxon>
        <taxon>Magnoliopsida</taxon>
        <taxon>eudicotyledons</taxon>
        <taxon>Gunneridae</taxon>
        <taxon>Pentapetalae</taxon>
        <taxon>rosids</taxon>
        <taxon>fabids</taxon>
        <taxon>Malpighiales</taxon>
        <taxon>Linaceae</taxon>
        <taxon>Linum</taxon>
    </lineage>
</organism>
<comment type="caution">
    <text evidence="3">The sequence shown here is derived from an EMBL/GenBank/DDBJ whole genome shotgun (WGS) entry which is preliminary data.</text>
</comment>
<dbReference type="AlphaFoldDB" id="A0AAV0NM85"/>
<dbReference type="PANTHER" id="PTHR11926">
    <property type="entry name" value="GLUCOSYL/GLUCURONOSYL TRANSFERASES"/>
    <property type="match status" value="1"/>
</dbReference>
<reference evidence="3" key="1">
    <citation type="submission" date="2022-08" db="EMBL/GenBank/DDBJ databases">
        <authorList>
            <person name="Gutierrez-Valencia J."/>
        </authorList>
    </citation>
    <scope>NUCLEOTIDE SEQUENCE</scope>
</reference>
<accession>A0AAV0NM85</accession>
<sequence>MASCPQLEVLDHHAVGCFVTHCGWNSTLEALSLGVPMVAMPQWTDQGTNAKYIEDVWKIGVRGVVEKCLREVMEGKKGEEMKSNAKKWKRVMEEAVSEGGSSNKNINEFVDSLIHKEL</sequence>
<protein>
    <submittedName>
        <fullName evidence="3">Uncharacterized protein</fullName>
    </submittedName>
</protein>
<keyword evidence="4" id="KW-1185">Reference proteome</keyword>
<dbReference type="PANTHER" id="PTHR11926:SF1553">
    <property type="entry name" value="GLYCOSYLTRANSFERASE"/>
    <property type="match status" value="1"/>
</dbReference>
<dbReference type="GO" id="GO:0080043">
    <property type="term" value="F:quercetin 3-O-glucosyltransferase activity"/>
    <property type="evidence" value="ECO:0007669"/>
    <property type="project" value="TreeGrafter"/>
</dbReference>
<evidence type="ECO:0000256" key="1">
    <source>
        <dbReference type="ARBA" id="ARBA00009995"/>
    </source>
</evidence>
<dbReference type="Gene3D" id="3.40.50.2000">
    <property type="entry name" value="Glycogen Phosphorylase B"/>
    <property type="match status" value="2"/>
</dbReference>
<dbReference type="SUPFAM" id="SSF53756">
    <property type="entry name" value="UDP-Glycosyltransferase/glycogen phosphorylase"/>
    <property type="match status" value="1"/>
</dbReference>
<comment type="similarity">
    <text evidence="1">Belongs to the UDP-glycosyltransferase family.</text>
</comment>
<dbReference type="Pfam" id="PF00201">
    <property type="entry name" value="UDPGT"/>
    <property type="match status" value="1"/>
</dbReference>
<proteinExistence type="inferred from homology"/>
<evidence type="ECO:0000313" key="4">
    <source>
        <dbReference type="Proteomes" id="UP001154282"/>
    </source>
</evidence>
<dbReference type="EMBL" id="CAMGYJ010000008">
    <property type="protein sequence ID" value="CAI0459492.1"/>
    <property type="molecule type" value="Genomic_DNA"/>
</dbReference>
<name>A0AAV0NM85_9ROSI</name>
<keyword evidence="2" id="KW-0808">Transferase</keyword>
<evidence type="ECO:0000256" key="2">
    <source>
        <dbReference type="ARBA" id="ARBA00022679"/>
    </source>
</evidence>
<gene>
    <name evidence="3" type="ORF">LITE_LOCUS34034</name>
</gene>
<dbReference type="GO" id="GO:0080044">
    <property type="term" value="F:quercetin 7-O-glucosyltransferase activity"/>
    <property type="evidence" value="ECO:0007669"/>
    <property type="project" value="TreeGrafter"/>
</dbReference>
<dbReference type="CDD" id="cd03784">
    <property type="entry name" value="GT1_Gtf-like"/>
    <property type="match status" value="1"/>
</dbReference>
<evidence type="ECO:0000313" key="3">
    <source>
        <dbReference type="EMBL" id="CAI0459492.1"/>
    </source>
</evidence>
<dbReference type="InterPro" id="IPR002213">
    <property type="entry name" value="UDP_glucos_trans"/>
</dbReference>